<keyword evidence="2" id="KW-1185">Reference proteome</keyword>
<dbReference type="Proteomes" id="UP000001963">
    <property type="component" value="Chromosome"/>
</dbReference>
<dbReference type="EMBL" id="CP000394">
    <property type="protein sequence ID" value="ABI61353.2"/>
    <property type="molecule type" value="Genomic_DNA"/>
</dbReference>
<accession>Q0BUZ9</accession>
<reference evidence="1 2" key="1">
    <citation type="journal article" date="2007" name="J. Bacteriol.">
        <title>Genome sequence analysis of the emerging human pathogenic acetic acid bacterium Granulibacter bethesdensis.</title>
        <authorList>
            <person name="Greenberg D.E."/>
            <person name="Porcella S.F."/>
            <person name="Zelazny A.M."/>
            <person name="Virtaneva K."/>
            <person name="Sturdevant D.E."/>
            <person name="Kupko J.J.III."/>
            <person name="Barbian K.D."/>
            <person name="Babar A."/>
            <person name="Dorward D.W."/>
            <person name="Holland S.M."/>
        </authorList>
    </citation>
    <scope>NUCLEOTIDE SEQUENCE [LARGE SCALE GENOMIC DNA]</scope>
    <source>
        <strain evidence="2">ATCC BAA-1260 / CGDNIH1</strain>
    </source>
</reference>
<name>Q0BUZ9_GRABC</name>
<sequence length="174" mass="18432">MWGSIPGSIISRKLMITRPIGSTPASCAGDIVLRRARILTVSLLVPALLGLNACGSSNSHPAPSPLAAATSLDAYDGSYTGSRTISAVKGSRAKCGQDFDQAAIRVTHGMAILRFIAHRHPVVFRTPVAPDGTFMSTFKGNTLDGHFTGDSFEGVVDTRACTYQVQAKRDEAVR</sequence>
<gene>
    <name evidence="1" type="ordered locus">GbCGDNIH1_0455</name>
</gene>
<evidence type="ECO:0000313" key="2">
    <source>
        <dbReference type="Proteomes" id="UP000001963"/>
    </source>
</evidence>
<dbReference type="KEGG" id="gbe:GbCGDNIH1_0455"/>
<protein>
    <submittedName>
        <fullName evidence="1">Uncharacterized protein</fullName>
    </submittedName>
</protein>
<dbReference type="STRING" id="391165.GbCGDNIH1_0455"/>
<organism evidence="1 2">
    <name type="scientific">Granulibacter bethesdensis (strain ATCC BAA-1260 / CGDNIH1)</name>
    <dbReference type="NCBI Taxonomy" id="391165"/>
    <lineage>
        <taxon>Bacteria</taxon>
        <taxon>Pseudomonadati</taxon>
        <taxon>Pseudomonadota</taxon>
        <taxon>Alphaproteobacteria</taxon>
        <taxon>Acetobacterales</taxon>
        <taxon>Acetobacteraceae</taxon>
        <taxon>Granulibacter</taxon>
    </lineage>
</organism>
<dbReference type="AlphaFoldDB" id="Q0BUZ9"/>
<evidence type="ECO:0000313" key="1">
    <source>
        <dbReference type="EMBL" id="ABI61353.2"/>
    </source>
</evidence>
<proteinExistence type="predicted"/>